<sequence length="259" mass="30443">MTIKPEKIVWNKSWGKQSEIVKISAADRKFFKHLFNEVNPKDKEVLELGCGRAALSYLLSEYGPESITLVDFSKEALLRAKNIFNNSKNIEFIEDDLLKFETKKKYDIVFSSGVVEHFSNELRELAIDKHFYASKDKVIFLVPAKPHYNSLRHRKRRTIESFGWQKAFSRNEMNNYCRKHTNFNIIVSKRFYSMYGITLFELLSLDINNRIIDIYNTIVKYIDKGFIKLKLYLFLNFLLTPFENMIGGVLIIIAQKNKN</sequence>
<dbReference type="SUPFAM" id="SSF53335">
    <property type="entry name" value="S-adenosyl-L-methionine-dependent methyltransferases"/>
    <property type="match status" value="1"/>
</dbReference>
<proteinExistence type="predicted"/>
<dbReference type="AlphaFoldDB" id="A0A382AU76"/>
<keyword evidence="1" id="KW-0812">Transmembrane</keyword>
<dbReference type="Pfam" id="PF13649">
    <property type="entry name" value="Methyltransf_25"/>
    <property type="match status" value="1"/>
</dbReference>
<feature type="transmembrane region" description="Helical" evidence="1">
    <location>
        <begin position="231"/>
        <end position="254"/>
    </location>
</feature>
<evidence type="ECO:0000256" key="1">
    <source>
        <dbReference type="SAM" id="Phobius"/>
    </source>
</evidence>
<feature type="domain" description="Methyltransferase" evidence="2">
    <location>
        <begin position="45"/>
        <end position="127"/>
    </location>
</feature>
<dbReference type="InterPro" id="IPR041698">
    <property type="entry name" value="Methyltransf_25"/>
</dbReference>
<protein>
    <recommendedName>
        <fullName evidence="2">Methyltransferase domain-containing protein</fullName>
    </recommendedName>
</protein>
<keyword evidence="1" id="KW-0472">Membrane</keyword>
<gene>
    <name evidence="3" type="ORF">METZ01_LOCUS157964</name>
</gene>
<dbReference type="EMBL" id="UINC01026873">
    <property type="protein sequence ID" value="SVB05110.1"/>
    <property type="molecule type" value="Genomic_DNA"/>
</dbReference>
<evidence type="ECO:0000259" key="2">
    <source>
        <dbReference type="Pfam" id="PF13649"/>
    </source>
</evidence>
<dbReference type="InterPro" id="IPR029063">
    <property type="entry name" value="SAM-dependent_MTases_sf"/>
</dbReference>
<reference evidence="3" key="1">
    <citation type="submission" date="2018-05" db="EMBL/GenBank/DDBJ databases">
        <authorList>
            <person name="Lanie J.A."/>
            <person name="Ng W.-L."/>
            <person name="Kazmierczak K.M."/>
            <person name="Andrzejewski T.M."/>
            <person name="Davidsen T.M."/>
            <person name="Wayne K.J."/>
            <person name="Tettelin H."/>
            <person name="Glass J.I."/>
            <person name="Rusch D."/>
            <person name="Podicherti R."/>
            <person name="Tsui H.-C.T."/>
            <person name="Winkler M.E."/>
        </authorList>
    </citation>
    <scope>NUCLEOTIDE SEQUENCE</scope>
</reference>
<evidence type="ECO:0000313" key="3">
    <source>
        <dbReference type="EMBL" id="SVB05110.1"/>
    </source>
</evidence>
<accession>A0A382AU76</accession>
<name>A0A382AU76_9ZZZZ</name>
<organism evidence="3">
    <name type="scientific">marine metagenome</name>
    <dbReference type="NCBI Taxonomy" id="408172"/>
    <lineage>
        <taxon>unclassified sequences</taxon>
        <taxon>metagenomes</taxon>
        <taxon>ecological metagenomes</taxon>
    </lineage>
</organism>
<keyword evidence="1" id="KW-1133">Transmembrane helix</keyword>
<dbReference type="Gene3D" id="3.40.50.150">
    <property type="entry name" value="Vaccinia Virus protein VP39"/>
    <property type="match status" value="1"/>
</dbReference>
<dbReference type="CDD" id="cd02440">
    <property type="entry name" value="AdoMet_MTases"/>
    <property type="match status" value="1"/>
</dbReference>